<reference evidence="8 9" key="1">
    <citation type="journal article" date="2016" name="Nat. Commun.">
        <title>Thousands of microbial genomes shed light on interconnected biogeochemical processes in an aquifer system.</title>
        <authorList>
            <person name="Anantharaman K."/>
            <person name="Brown C.T."/>
            <person name="Hug L.A."/>
            <person name="Sharon I."/>
            <person name="Castelle C.J."/>
            <person name="Probst A.J."/>
            <person name="Thomas B.C."/>
            <person name="Singh A."/>
            <person name="Wilkins M.J."/>
            <person name="Karaoz U."/>
            <person name="Brodie E.L."/>
            <person name="Williams K.H."/>
            <person name="Hubbard S.S."/>
            <person name="Banfield J.F."/>
        </authorList>
    </citation>
    <scope>NUCLEOTIDE SEQUENCE [LARGE SCALE GENOMIC DNA]</scope>
</reference>
<evidence type="ECO:0000256" key="1">
    <source>
        <dbReference type="ARBA" id="ARBA00004141"/>
    </source>
</evidence>
<dbReference type="AlphaFoldDB" id="A0A1F5Z0E3"/>
<feature type="transmembrane region" description="Helical" evidence="6">
    <location>
        <begin position="364"/>
        <end position="385"/>
    </location>
</feature>
<keyword evidence="3 6" id="KW-0812">Transmembrane</keyword>
<keyword evidence="4 6" id="KW-1133">Transmembrane helix</keyword>
<dbReference type="PANTHER" id="PTHR31272">
    <property type="entry name" value="CYTOCHROME C-TYPE BIOGENESIS PROTEIN HI_1454-RELATED"/>
    <property type="match status" value="1"/>
</dbReference>
<feature type="transmembrane region" description="Helical" evidence="6">
    <location>
        <begin position="249"/>
        <end position="269"/>
    </location>
</feature>
<sequence>MKKILPFFSAIILFLLIFAFDKIYAQSDLSSAVDPNKLATCLAGKKFVMYGRDGCSACALEKEYFGTAFSSVPYYDCEASAENRSVCDSKNIRAYPTWEDATGKQYKGAIPLQILAELSGCEEKIQAANTGKSLREIPQIKGFSIPLFFSSFQQSAVKIAADIIKDYGVIFLAGLISFFAPCVIPLLPSYLSIISGFTFADLYGLEFSNIRGRVFKSALFFSFGFTLLFTLLGATGLFIGQFINSQMPYLLKLSGFFLLILGLVQLHVIRIPSLEFDFAWAVQRRLTKLGFLSSGIAGITSALCWIPCVGPILATILVLSANSQSAVKGMSYLLVYSSGVMIPFLAASLFFPRFFDIYREKRSVLRFFSLAGGLIIIAFGLILILNKYGDFINIYYSIIKFMPINWSMERLLER</sequence>
<feature type="domain" description="Cytochrome C biogenesis protein transmembrane" evidence="7">
    <location>
        <begin position="169"/>
        <end position="349"/>
    </location>
</feature>
<evidence type="ECO:0000259" key="7">
    <source>
        <dbReference type="Pfam" id="PF02683"/>
    </source>
</evidence>
<dbReference type="GO" id="GO:0017004">
    <property type="term" value="P:cytochrome complex assembly"/>
    <property type="evidence" value="ECO:0007669"/>
    <property type="project" value="InterPro"/>
</dbReference>
<feature type="transmembrane region" description="Helical" evidence="6">
    <location>
        <begin position="218"/>
        <end position="243"/>
    </location>
</feature>
<dbReference type="Proteomes" id="UP000177354">
    <property type="component" value="Unassembled WGS sequence"/>
</dbReference>
<proteinExistence type="inferred from homology"/>
<evidence type="ECO:0000256" key="2">
    <source>
        <dbReference type="ARBA" id="ARBA00006143"/>
    </source>
</evidence>
<dbReference type="PANTHER" id="PTHR31272:SF4">
    <property type="entry name" value="CYTOCHROME C-TYPE BIOGENESIS PROTEIN HI_1454-RELATED"/>
    <property type="match status" value="1"/>
</dbReference>
<name>A0A1F5Z0E3_9BACT</name>
<protein>
    <recommendedName>
        <fullName evidence="7">Cytochrome C biogenesis protein transmembrane domain-containing protein</fullName>
    </recommendedName>
</protein>
<evidence type="ECO:0000313" key="9">
    <source>
        <dbReference type="Proteomes" id="UP000177354"/>
    </source>
</evidence>
<dbReference type="Gene3D" id="3.40.30.10">
    <property type="entry name" value="Glutaredoxin"/>
    <property type="match status" value="1"/>
</dbReference>
<evidence type="ECO:0000256" key="4">
    <source>
        <dbReference type="ARBA" id="ARBA00022989"/>
    </source>
</evidence>
<dbReference type="GO" id="GO:0016020">
    <property type="term" value="C:membrane"/>
    <property type="evidence" value="ECO:0007669"/>
    <property type="project" value="UniProtKB-SubCell"/>
</dbReference>
<feature type="transmembrane region" description="Helical" evidence="6">
    <location>
        <begin position="331"/>
        <end position="352"/>
    </location>
</feature>
<evidence type="ECO:0000256" key="3">
    <source>
        <dbReference type="ARBA" id="ARBA00022692"/>
    </source>
</evidence>
<comment type="subcellular location">
    <subcellularLocation>
        <location evidence="1">Membrane</location>
        <topology evidence="1">Multi-pass membrane protein</topology>
    </subcellularLocation>
</comment>
<feature type="transmembrane region" description="Helical" evidence="6">
    <location>
        <begin position="167"/>
        <end position="187"/>
    </location>
</feature>
<dbReference type="InterPro" id="IPR003834">
    <property type="entry name" value="Cyt_c_assmbl_TM_dom"/>
</dbReference>
<accession>A0A1F5Z0E3</accession>
<gene>
    <name evidence="8" type="ORF">A2777_03445</name>
</gene>
<keyword evidence="5 6" id="KW-0472">Membrane</keyword>
<dbReference type="EMBL" id="MFJF01000029">
    <property type="protein sequence ID" value="OGG05592.1"/>
    <property type="molecule type" value="Genomic_DNA"/>
</dbReference>
<feature type="transmembrane region" description="Helical" evidence="6">
    <location>
        <begin position="289"/>
        <end position="319"/>
    </location>
</feature>
<comment type="similarity">
    <text evidence="2">Belongs to the DsbD family.</text>
</comment>
<organism evidence="8 9">
    <name type="scientific">Candidatus Gottesmanbacteria bacterium RIFCSPHIGHO2_01_FULL_40_15</name>
    <dbReference type="NCBI Taxonomy" id="1798376"/>
    <lineage>
        <taxon>Bacteria</taxon>
        <taxon>Candidatus Gottesmaniibacteriota</taxon>
    </lineage>
</organism>
<evidence type="ECO:0000256" key="5">
    <source>
        <dbReference type="ARBA" id="ARBA00023136"/>
    </source>
</evidence>
<comment type="caution">
    <text evidence="8">The sequence shown here is derived from an EMBL/GenBank/DDBJ whole genome shotgun (WGS) entry which is preliminary data.</text>
</comment>
<dbReference type="InterPro" id="IPR051790">
    <property type="entry name" value="Cytochrome_c-biogenesis_DsbD"/>
</dbReference>
<evidence type="ECO:0000256" key="6">
    <source>
        <dbReference type="SAM" id="Phobius"/>
    </source>
</evidence>
<evidence type="ECO:0000313" key="8">
    <source>
        <dbReference type="EMBL" id="OGG05592.1"/>
    </source>
</evidence>
<dbReference type="Pfam" id="PF02683">
    <property type="entry name" value="DsbD_TM"/>
    <property type="match status" value="1"/>
</dbReference>